<protein>
    <submittedName>
        <fullName evidence="2">Uncharacterized protein</fullName>
    </submittedName>
</protein>
<dbReference type="AlphaFoldDB" id="A0AAN8EJY0"/>
<comment type="caution">
    <text evidence="2">The sequence shown here is derived from an EMBL/GenBank/DDBJ whole genome shotgun (WGS) entry which is preliminary data.</text>
</comment>
<organism evidence="2 3">
    <name type="scientific">Knufia fluminis</name>
    <dbReference type="NCBI Taxonomy" id="191047"/>
    <lineage>
        <taxon>Eukaryota</taxon>
        <taxon>Fungi</taxon>
        <taxon>Dikarya</taxon>
        <taxon>Ascomycota</taxon>
        <taxon>Pezizomycotina</taxon>
        <taxon>Eurotiomycetes</taxon>
        <taxon>Chaetothyriomycetidae</taxon>
        <taxon>Chaetothyriales</taxon>
        <taxon>Trichomeriaceae</taxon>
        <taxon>Knufia</taxon>
    </lineage>
</organism>
<feature type="region of interest" description="Disordered" evidence="1">
    <location>
        <begin position="215"/>
        <end position="240"/>
    </location>
</feature>
<sequence>MSGRRISQFRGGGGRSNGRRNNASPAAGRTVAGLGEITHARLSSDVASTSRLSATPPALATAAGTLPCSSCEGVGFVAADGLISVLQKLKTPLRISVPPGPAPTGTRWVCPLCPGIKQIKTKSGDLRLHLRNSPHFFSWDDTEVVFDPARSTLYQHFGPCTVEQAAENGWCVRPWKDVYVTATSQESGKPTGMSRLRDLFLRELGMEAVRSFSAGTNRNTLNGPTLHGWPASGLPTSSTTRDESVWNMVRGVDCDASNDYFASGLPTQDLPQTPVLLAAGTRFKDVPYTEASNVAPGIEEFGIAGAAGKGTYPLQEWPAMLGLLEAPDGARTSLMAPTSWNNSALTNPYEDFSHLPQRAVSARVAERESWDGTTPLNAHSYVHCGHPYRNPAPSMSVADDADEVMFDAATNSGDSFEAYLYSSD</sequence>
<reference evidence="2 3" key="1">
    <citation type="submission" date="2022-12" db="EMBL/GenBank/DDBJ databases">
        <title>Genomic features and morphological characterization of a novel Knufia sp. strain isolated from spacecraft assembly facility.</title>
        <authorList>
            <person name="Teixeira M."/>
            <person name="Chander A.M."/>
            <person name="Stajich J.E."/>
            <person name="Venkateswaran K."/>
        </authorList>
    </citation>
    <scope>NUCLEOTIDE SEQUENCE [LARGE SCALE GENOMIC DNA]</scope>
    <source>
        <strain evidence="2 3">FJI-L2-BK-P2</strain>
    </source>
</reference>
<evidence type="ECO:0000313" key="2">
    <source>
        <dbReference type="EMBL" id="KAK5953138.1"/>
    </source>
</evidence>
<evidence type="ECO:0000313" key="3">
    <source>
        <dbReference type="Proteomes" id="UP001316803"/>
    </source>
</evidence>
<dbReference type="Proteomes" id="UP001316803">
    <property type="component" value="Unassembled WGS sequence"/>
</dbReference>
<gene>
    <name evidence="2" type="ORF">OHC33_005706</name>
</gene>
<proteinExistence type="predicted"/>
<name>A0AAN8EJY0_9EURO</name>
<accession>A0AAN8EJY0</accession>
<feature type="compositionally biased region" description="Low complexity" evidence="1">
    <location>
        <begin position="19"/>
        <end position="29"/>
    </location>
</feature>
<keyword evidence="3" id="KW-1185">Reference proteome</keyword>
<evidence type="ECO:0000256" key="1">
    <source>
        <dbReference type="SAM" id="MobiDB-lite"/>
    </source>
</evidence>
<feature type="region of interest" description="Disordered" evidence="1">
    <location>
        <begin position="1"/>
        <end position="29"/>
    </location>
</feature>
<dbReference type="EMBL" id="JAKLMC020000012">
    <property type="protein sequence ID" value="KAK5953138.1"/>
    <property type="molecule type" value="Genomic_DNA"/>
</dbReference>